<organism evidence="3">
    <name type="scientific">Gongylonema pulchrum</name>
    <dbReference type="NCBI Taxonomy" id="637853"/>
    <lineage>
        <taxon>Eukaryota</taxon>
        <taxon>Metazoa</taxon>
        <taxon>Ecdysozoa</taxon>
        <taxon>Nematoda</taxon>
        <taxon>Chromadorea</taxon>
        <taxon>Rhabditida</taxon>
        <taxon>Spirurina</taxon>
        <taxon>Spiruromorpha</taxon>
        <taxon>Spiruroidea</taxon>
        <taxon>Gongylonematidae</taxon>
        <taxon>Gongylonema</taxon>
    </lineage>
</organism>
<proteinExistence type="predicted"/>
<dbReference type="AlphaFoldDB" id="A0A183DFV5"/>
<keyword evidence="2" id="KW-1185">Reference proteome</keyword>
<protein>
    <submittedName>
        <fullName evidence="3">MMS1_N domain-containing protein</fullName>
    </submittedName>
</protein>
<evidence type="ECO:0000313" key="2">
    <source>
        <dbReference type="Proteomes" id="UP000271098"/>
    </source>
</evidence>
<reference evidence="1 2" key="2">
    <citation type="submission" date="2018-11" db="EMBL/GenBank/DDBJ databases">
        <authorList>
            <consortium name="Pathogen Informatics"/>
        </authorList>
    </citation>
    <scope>NUCLEOTIDE SEQUENCE [LARGE SCALE GENOMIC DNA]</scope>
</reference>
<dbReference type="EMBL" id="UYRT01020008">
    <property type="protein sequence ID" value="VDK58916.1"/>
    <property type="molecule type" value="Genomic_DNA"/>
</dbReference>
<evidence type="ECO:0000313" key="3">
    <source>
        <dbReference type="WBParaSite" id="GPUH_0000760501-mRNA-1"/>
    </source>
</evidence>
<sequence length="141" mass="16062">MQNVPGQPSDARLFIGTITGNIFGLSANTLEFSEVVLFEEKIIKRVDALDQGRSADQIAINPNNSGELLIAFRCRIIVHYSLRTNEVLRHWTVQQTITVRYNNNFSTLFVCFLCVFCSQNGRPYPLGIYLRARQSFWQGVC</sequence>
<dbReference type="OrthoDB" id="19944at2759"/>
<reference evidence="3" key="1">
    <citation type="submission" date="2016-06" db="UniProtKB">
        <authorList>
            <consortium name="WormBaseParasite"/>
        </authorList>
    </citation>
    <scope>IDENTIFICATION</scope>
</reference>
<name>A0A183DFV5_9BILA</name>
<dbReference type="WBParaSite" id="GPUH_0000760501-mRNA-1">
    <property type="protein sequence ID" value="GPUH_0000760501-mRNA-1"/>
    <property type="gene ID" value="GPUH_0000760501"/>
</dbReference>
<accession>A0A183DFV5</accession>
<gene>
    <name evidence="1" type="ORF">GPUH_LOCUS7595</name>
</gene>
<dbReference type="Proteomes" id="UP000271098">
    <property type="component" value="Unassembled WGS sequence"/>
</dbReference>
<evidence type="ECO:0000313" key="1">
    <source>
        <dbReference type="EMBL" id="VDK58916.1"/>
    </source>
</evidence>